<dbReference type="InterPro" id="IPR036390">
    <property type="entry name" value="WH_DNA-bd_sf"/>
</dbReference>
<dbReference type="InterPro" id="IPR000847">
    <property type="entry name" value="LysR_HTH_N"/>
</dbReference>
<dbReference type="FunFam" id="1.10.10.10:FF:000001">
    <property type="entry name" value="LysR family transcriptional regulator"/>
    <property type="match status" value="1"/>
</dbReference>
<dbReference type="CDD" id="cd08414">
    <property type="entry name" value="PBP2_LTTR_aromatics_like"/>
    <property type="match status" value="1"/>
</dbReference>
<dbReference type="Gene3D" id="1.10.10.10">
    <property type="entry name" value="Winged helix-like DNA-binding domain superfamily/Winged helix DNA-binding domain"/>
    <property type="match status" value="1"/>
</dbReference>
<evidence type="ECO:0000313" key="6">
    <source>
        <dbReference type="EMBL" id="SDR20935.1"/>
    </source>
</evidence>
<dbReference type="PANTHER" id="PTHR30346:SF17">
    <property type="entry name" value="LYSR FAMILY TRANSCRIPTIONAL REGULATOR"/>
    <property type="match status" value="1"/>
</dbReference>
<evidence type="ECO:0000256" key="1">
    <source>
        <dbReference type="ARBA" id="ARBA00009437"/>
    </source>
</evidence>
<dbReference type="OrthoDB" id="3176554at2"/>
<gene>
    <name evidence="6" type="ORF">SAMN04489718_4157</name>
</gene>
<keyword evidence="2" id="KW-0805">Transcription regulation</keyword>
<dbReference type="InterPro" id="IPR005119">
    <property type="entry name" value="LysR_subst-bd"/>
</dbReference>
<dbReference type="RefSeq" id="WP_092527070.1">
    <property type="nucleotide sequence ID" value="NZ_FNKO01000002.1"/>
</dbReference>
<keyword evidence="7" id="KW-1185">Reference proteome</keyword>
<dbReference type="PRINTS" id="PR00039">
    <property type="entry name" value="HTHLYSR"/>
</dbReference>
<sequence>MLDLRQLRYFVTVAETEHVGRAAEALHVSQSPLSRQIAELEKRLGCALFERDRQRIRLTADGEVFLSEARALLRHAERLESLGQRLGRGETGGLCLGYVGHALHAGVLPSALRSIRRDRPDVHIALYDQSAAEQLEGLRRRSLDMALVDAPPDEQDPLLESALVLEEPLMLAVPAQHPLAERTGILPADVDGQPWITVADGAAGGNDSERFLASCVEAGFTPAVRTSAPEPLAALGLVASGLGLALIQRSMRDSTPAEVTLREIPWFPHSVRLWAAWHHIDLRPLVTEFRRILLAGGESEGA</sequence>
<dbReference type="InterPro" id="IPR036388">
    <property type="entry name" value="WH-like_DNA-bd_sf"/>
</dbReference>
<dbReference type="Proteomes" id="UP000199301">
    <property type="component" value="Unassembled WGS sequence"/>
</dbReference>
<dbReference type="AlphaFoldDB" id="A0A1H1H608"/>
<name>A0A1H1H608_9ACTN</name>
<reference evidence="7" key="1">
    <citation type="submission" date="2016-10" db="EMBL/GenBank/DDBJ databases">
        <authorList>
            <person name="Varghese N."/>
            <person name="Submissions S."/>
        </authorList>
    </citation>
    <scope>NUCLEOTIDE SEQUENCE [LARGE SCALE GENOMIC DNA]</scope>
    <source>
        <strain evidence="7">DSM 45459</strain>
    </source>
</reference>
<proteinExistence type="inferred from homology"/>
<accession>A0A1H1H608</accession>
<dbReference type="PROSITE" id="PS50931">
    <property type="entry name" value="HTH_LYSR"/>
    <property type="match status" value="1"/>
</dbReference>
<keyword evidence="3 6" id="KW-0238">DNA-binding</keyword>
<protein>
    <submittedName>
        <fullName evidence="6">DNA-binding transcriptional regulator, LysR family</fullName>
    </submittedName>
</protein>
<evidence type="ECO:0000256" key="3">
    <source>
        <dbReference type="ARBA" id="ARBA00023125"/>
    </source>
</evidence>
<dbReference type="Pfam" id="PF03466">
    <property type="entry name" value="LysR_substrate"/>
    <property type="match status" value="1"/>
</dbReference>
<dbReference type="GO" id="GO:0003700">
    <property type="term" value="F:DNA-binding transcription factor activity"/>
    <property type="evidence" value="ECO:0007669"/>
    <property type="project" value="InterPro"/>
</dbReference>
<evidence type="ECO:0000259" key="5">
    <source>
        <dbReference type="PROSITE" id="PS50931"/>
    </source>
</evidence>
<dbReference type="PANTHER" id="PTHR30346">
    <property type="entry name" value="TRANSCRIPTIONAL DUAL REGULATOR HCAR-RELATED"/>
    <property type="match status" value="1"/>
</dbReference>
<dbReference type="Pfam" id="PF00126">
    <property type="entry name" value="HTH_1"/>
    <property type="match status" value="1"/>
</dbReference>
<dbReference type="GO" id="GO:0032993">
    <property type="term" value="C:protein-DNA complex"/>
    <property type="evidence" value="ECO:0007669"/>
    <property type="project" value="TreeGrafter"/>
</dbReference>
<dbReference type="EMBL" id="FNKO01000002">
    <property type="protein sequence ID" value="SDR20935.1"/>
    <property type="molecule type" value="Genomic_DNA"/>
</dbReference>
<evidence type="ECO:0000256" key="4">
    <source>
        <dbReference type="ARBA" id="ARBA00023163"/>
    </source>
</evidence>
<evidence type="ECO:0000256" key="2">
    <source>
        <dbReference type="ARBA" id="ARBA00023015"/>
    </source>
</evidence>
<dbReference type="Gene3D" id="3.40.190.10">
    <property type="entry name" value="Periplasmic binding protein-like II"/>
    <property type="match status" value="2"/>
</dbReference>
<evidence type="ECO:0000313" key="7">
    <source>
        <dbReference type="Proteomes" id="UP000199301"/>
    </source>
</evidence>
<dbReference type="SUPFAM" id="SSF53850">
    <property type="entry name" value="Periplasmic binding protein-like II"/>
    <property type="match status" value="1"/>
</dbReference>
<dbReference type="GO" id="GO:0003677">
    <property type="term" value="F:DNA binding"/>
    <property type="evidence" value="ECO:0007669"/>
    <property type="project" value="UniProtKB-KW"/>
</dbReference>
<organism evidence="6 7">
    <name type="scientific">Actinopolyspora saharensis</name>
    <dbReference type="NCBI Taxonomy" id="995062"/>
    <lineage>
        <taxon>Bacteria</taxon>
        <taxon>Bacillati</taxon>
        <taxon>Actinomycetota</taxon>
        <taxon>Actinomycetes</taxon>
        <taxon>Actinopolysporales</taxon>
        <taxon>Actinopolysporaceae</taxon>
        <taxon>Actinopolyspora</taxon>
    </lineage>
</organism>
<dbReference type="SUPFAM" id="SSF46785">
    <property type="entry name" value="Winged helix' DNA-binding domain"/>
    <property type="match status" value="1"/>
</dbReference>
<dbReference type="STRING" id="995062.SAMN04489718_4157"/>
<feature type="domain" description="HTH lysR-type" evidence="5">
    <location>
        <begin position="2"/>
        <end position="59"/>
    </location>
</feature>
<comment type="similarity">
    <text evidence="1">Belongs to the LysR transcriptional regulatory family.</text>
</comment>
<keyword evidence="4" id="KW-0804">Transcription</keyword>